<name>A0A1Y0IUA4_9BACL</name>
<feature type="transmembrane region" description="Helical" evidence="7">
    <location>
        <begin position="394"/>
        <end position="412"/>
    </location>
</feature>
<feature type="transmembrane region" description="Helical" evidence="7">
    <location>
        <begin position="315"/>
        <end position="332"/>
    </location>
</feature>
<dbReference type="KEGG" id="tum:CBW65_20415"/>
<keyword evidence="3 7" id="KW-0812">Transmembrane</keyword>
<keyword evidence="10" id="KW-1185">Reference proteome</keyword>
<gene>
    <name evidence="9" type="ORF">CBW65_20415</name>
</gene>
<feature type="transmembrane region" description="Helical" evidence="7">
    <location>
        <begin position="367"/>
        <end position="385"/>
    </location>
</feature>
<feature type="transmembrane region" description="Helical" evidence="7">
    <location>
        <begin position="339"/>
        <end position="361"/>
    </location>
</feature>
<feature type="transmembrane region" description="Helical" evidence="7">
    <location>
        <begin position="252"/>
        <end position="279"/>
    </location>
</feature>
<dbReference type="GO" id="GO:0016020">
    <property type="term" value="C:membrane"/>
    <property type="evidence" value="ECO:0007669"/>
    <property type="project" value="UniProtKB-SubCell"/>
</dbReference>
<evidence type="ECO:0000256" key="3">
    <source>
        <dbReference type="ARBA" id="ARBA00022692"/>
    </source>
</evidence>
<sequence length="417" mass="46106">MARQTSLLYQMAQKLIEHDDFSILPQVSQAEQETFADSGIRPLVLVRRKWNTAQVVRLLPADRIGTGQIEQMLVQEALYLRQAKRQNGVRKMYSLTLFIFTHWRSDDNLNAIARTGAYAGMGKTTGAVAVGVDLARGVFGPAPWGPAAEDINLAGLAELVKQYAEAEENAAQGVEEPEQPLRTQDEWMEQMLVLSQAKREEVAETLKPNQKTPAVTTILVLTILVWLFGVQFPETVLGAFLLIPEAVRIGEWWRLLTSVFLHYDLTHIMFNMVTLYFFGRIAERIFGMPRFFVIYVLAGIAGSLLSVAFSPHNSLGASGAVFGLFGALLAFGQFNRKAFAMTIGTSVYALLAINLIFGFIMPNVNNFAHIGGLIGGFLTAMALGVPNTPNTKRWLFALLYAAFAALALWIGLTTPFR</sequence>
<dbReference type="PANTHER" id="PTHR43731:SF14">
    <property type="entry name" value="PRESENILIN-ASSOCIATED RHOMBOID-LIKE PROTEIN, MITOCHONDRIAL"/>
    <property type="match status" value="1"/>
</dbReference>
<dbReference type="Gene3D" id="1.20.1540.10">
    <property type="entry name" value="Rhomboid-like"/>
    <property type="match status" value="1"/>
</dbReference>
<dbReference type="SUPFAM" id="SSF144091">
    <property type="entry name" value="Rhomboid-like"/>
    <property type="match status" value="1"/>
</dbReference>
<evidence type="ECO:0000256" key="2">
    <source>
        <dbReference type="ARBA" id="ARBA00009045"/>
    </source>
</evidence>
<dbReference type="Proteomes" id="UP000195437">
    <property type="component" value="Chromosome"/>
</dbReference>
<evidence type="ECO:0000313" key="9">
    <source>
        <dbReference type="EMBL" id="ARU63075.1"/>
    </source>
</evidence>
<dbReference type="Pfam" id="PF01694">
    <property type="entry name" value="Rhomboid"/>
    <property type="match status" value="1"/>
</dbReference>
<dbReference type="InterPro" id="IPR035952">
    <property type="entry name" value="Rhomboid-like_sf"/>
</dbReference>
<dbReference type="PANTHER" id="PTHR43731">
    <property type="entry name" value="RHOMBOID PROTEASE"/>
    <property type="match status" value="1"/>
</dbReference>
<evidence type="ECO:0000256" key="7">
    <source>
        <dbReference type="SAM" id="Phobius"/>
    </source>
</evidence>
<reference evidence="10" key="1">
    <citation type="submission" date="2017-05" db="EMBL/GenBank/DDBJ databases">
        <authorList>
            <person name="Sung H."/>
        </authorList>
    </citation>
    <scope>NUCLEOTIDE SEQUENCE [LARGE SCALE GENOMIC DNA]</scope>
    <source>
        <strain evidence="10">AR23208</strain>
    </source>
</reference>
<dbReference type="InterPro" id="IPR050925">
    <property type="entry name" value="Rhomboid_protease_S54"/>
</dbReference>
<dbReference type="InterPro" id="IPR022764">
    <property type="entry name" value="Peptidase_S54_rhomboid_dom"/>
</dbReference>
<comment type="similarity">
    <text evidence="2">Belongs to the peptidase S54 family.</text>
</comment>
<evidence type="ECO:0000256" key="5">
    <source>
        <dbReference type="ARBA" id="ARBA00022989"/>
    </source>
</evidence>
<evidence type="ECO:0000256" key="6">
    <source>
        <dbReference type="ARBA" id="ARBA00023136"/>
    </source>
</evidence>
<comment type="subcellular location">
    <subcellularLocation>
        <location evidence="1">Membrane</location>
        <topology evidence="1">Multi-pass membrane protein</topology>
    </subcellularLocation>
</comment>
<feature type="domain" description="Peptidase S54 rhomboid" evidence="8">
    <location>
        <begin position="250"/>
        <end position="383"/>
    </location>
</feature>
<evidence type="ECO:0000256" key="1">
    <source>
        <dbReference type="ARBA" id="ARBA00004141"/>
    </source>
</evidence>
<evidence type="ECO:0000313" key="10">
    <source>
        <dbReference type="Proteomes" id="UP000195437"/>
    </source>
</evidence>
<keyword evidence="4" id="KW-0378">Hydrolase</keyword>
<organism evidence="9 10">
    <name type="scientific">Tumebacillus avium</name>
    <dbReference type="NCBI Taxonomy" id="1903704"/>
    <lineage>
        <taxon>Bacteria</taxon>
        <taxon>Bacillati</taxon>
        <taxon>Bacillota</taxon>
        <taxon>Bacilli</taxon>
        <taxon>Bacillales</taxon>
        <taxon>Alicyclobacillaceae</taxon>
        <taxon>Tumebacillus</taxon>
    </lineage>
</organism>
<dbReference type="AlphaFoldDB" id="A0A1Y0IUA4"/>
<keyword evidence="5 7" id="KW-1133">Transmembrane helix</keyword>
<evidence type="ECO:0000256" key="4">
    <source>
        <dbReference type="ARBA" id="ARBA00022801"/>
    </source>
</evidence>
<feature type="transmembrane region" description="Helical" evidence="7">
    <location>
        <begin position="214"/>
        <end position="232"/>
    </location>
</feature>
<protein>
    <recommendedName>
        <fullName evidence="8">Peptidase S54 rhomboid domain-containing protein</fullName>
    </recommendedName>
</protein>
<keyword evidence="6 7" id="KW-0472">Membrane</keyword>
<dbReference type="EMBL" id="CP021434">
    <property type="protein sequence ID" value="ARU63075.1"/>
    <property type="molecule type" value="Genomic_DNA"/>
</dbReference>
<evidence type="ECO:0000259" key="8">
    <source>
        <dbReference type="Pfam" id="PF01694"/>
    </source>
</evidence>
<accession>A0A1Y0IUA4</accession>
<proteinExistence type="inferred from homology"/>
<dbReference type="GO" id="GO:0004252">
    <property type="term" value="F:serine-type endopeptidase activity"/>
    <property type="evidence" value="ECO:0007669"/>
    <property type="project" value="InterPro"/>
</dbReference>
<feature type="transmembrane region" description="Helical" evidence="7">
    <location>
        <begin position="291"/>
        <end position="309"/>
    </location>
</feature>